<dbReference type="GO" id="GO:0009570">
    <property type="term" value="C:chloroplast stroma"/>
    <property type="evidence" value="ECO:0007669"/>
    <property type="project" value="UniProtKB-SubCell"/>
</dbReference>
<dbReference type="FunCoup" id="C1E8F0">
    <property type="interactions" value="202"/>
</dbReference>
<evidence type="ECO:0000256" key="6">
    <source>
        <dbReference type="SAM" id="MobiDB-lite"/>
    </source>
</evidence>
<evidence type="ECO:0000256" key="1">
    <source>
        <dbReference type="ARBA" id="ARBA00004470"/>
    </source>
</evidence>
<dbReference type="EMBL" id="CP001327">
    <property type="protein sequence ID" value="ACO64502.1"/>
    <property type="molecule type" value="Genomic_DNA"/>
</dbReference>
<protein>
    <submittedName>
        <fullName evidence="7">Uncharacterized protein</fullName>
    </submittedName>
</protein>
<dbReference type="eggNOG" id="ENOG502QU89">
    <property type="taxonomic scope" value="Eukaryota"/>
</dbReference>
<dbReference type="GO" id="GO:0043036">
    <property type="term" value="C:starch grain"/>
    <property type="evidence" value="ECO:0007669"/>
    <property type="project" value="TreeGrafter"/>
</dbReference>
<dbReference type="KEGG" id="mis:MICPUN_108455"/>
<sequence>MIVDFDAEERSETDDDGNAFFSKSGVDTGDGGYRCRWTVTGRTAKDGTWEYRATHWEKADWSGYKELGAEKSGFDDASGDTWWETWRQVYRRENGDASGSSDTSGPALIERSADKWARDKHKKEWQEKWWERYSDAGLVERGVEKSGRQGVQAWWEKWGEQRDDSDGGGDVIKWTDKWAENGAGTRWGDKWEERFGADGSGKKVGETWRVNAGGERWSRTWGESVGSDGEIRTYGQSTSGEQWDTTEQGNSSRDNSSRWEDAKEAAEYGWEQAVADSTRMLAIETPPREK</sequence>
<dbReference type="OrthoDB" id="343842at2759"/>
<keyword evidence="4" id="KW-0809">Transit peptide</keyword>
<feature type="region of interest" description="Disordered" evidence="6">
    <location>
        <begin position="219"/>
        <end position="266"/>
    </location>
</feature>
<feature type="region of interest" description="Disordered" evidence="6">
    <location>
        <begin position="1"/>
        <end position="23"/>
    </location>
</feature>
<name>C1E8F0_MICCC</name>
<evidence type="ECO:0000256" key="5">
    <source>
        <dbReference type="ARBA" id="ARBA00038237"/>
    </source>
</evidence>
<dbReference type="GeneID" id="8244170"/>
<dbReference type="RefSeq" id="XP_002503244.1">
    <property type="nucleotide sequence ID" value="XM_002503198.1"/>
</dbReference>
<evidence type="ECO:0000256" key="2">
    <source>
        <dbReference type="ARBA" id="ARBA00022528"/>
    </source>
</evidence>
<keyword evidence="3" id="KW-0934">Plastid</keyword>
<accession>C1E8F0</accession>
<dbReference type="AlphaFoldDB" id="C1E8F0"/>
<dbReference type="GO" id="GO:2001070">
    <property type="term" value="F:starch binding"/>
    <property type="evidence" value="ECO:0007669"/>
    <property type="project" value="TreeGrafter"/>
</dbReference>
<dbReference type="STRING" id="296587.C1E8F0"/>
<organism evidence="7 8">
    <name type="scientific">Micromonas commoda (strain RCC299 / NOUM17 / CCMP2709)</name>
    <name type="common">Picoplanktonic green alga</name>
    <dbReference type="NCBI Taxonomy" id="296587"/>
    <lineage>
        <taxon>Eukaryota</taxon>
        <taxon>Viridiplantae</taxon>
        <taxon>Chlorophyta</taxon>
        <taxon>Mamiellophyceae</taxon>
        <taxon>Mamiellales</taxon>
        <taxon>Mamiellaceae</taxon>
        <taxon>Micromonas</taxon>
    </lineage>
</organism>
<gene>
    <name evidence="7" type="ORF">MICPUN_108455</name>
</gene>
<feature type="compositionally biased region" description="Polar residues" evidence="6">
    <location>
        <begin position="234"/>
        <end position="254"/>
    </location>
</feature>
<dbReference type="InterPro" id="IPR052495">
    <property type="entry name" value="Alpha-glucan_binding_chloro"/>
</dbReference>
<comment type="subcellular location">
    <subcellularLocation>
        <location evidence="1">Plastid</location>
        <location evidence="1">Chloroplast stroma</location>
    </subcellularLocation>
</comment>
<comment type="similarity">
    <text evidence="5">Belongs to the ESV1 family.</text>
</comment>
<reference evidence="7 8" key="1">
    <citation type="journal article" date="2009" name="Science">
        <title>Green evolution and dynamic adaptations revealed by genomes of the marine picoeukaryotes Micromonas.</title>
        <authorList>
            <person name="Worden A.Z."/>
            <person name="Lee J.H."/>
            <person name="Mock T."/>
            <person name="Rouze P."/>
            <person name="Simmons M.P."/>
            <person name="Aerts A.L."/>
            <person name="Allen A.E."/>
            <person name="Cuvelier M.L."/>
            <person name="Derelle E."/>
            <person name="Everett M.V."/>
            <person name="Foulon E."/>
            <person name="Grimwood J."/>
            <person name="Gundlach H."/>
            <person name="Henrissat B."/>
            <person name="Napoli C."/>
            <person name="McDonald S.M."/>
            <person name="Parker M.S."/>
            <person name="Rombauts S."/>
            <person name="Salamov A."/>
            <person name="Von Dassow P."/>
            <person name="Badger J.H."/>
            <person name="Coutinho P.M."/>
            <person name="Demir E."/>
            <person name="Dubchak I."/>
            <person name="Gentemann C."/>
            <person name="Eikrem W."/>
            <person name="Gready J.E."/>
            <person name="John U."/>
            <person name="Lanier W."/>
            <person name="Lindquist E.A."/>
            <person name="Lucas S."/>
            <person name="Mayer K.F."/>
            <person name="Moreau H."/>
            <person name="Not F."/>
            <person name="Otillar R."/>
            <person name="Panaud O."/>
            <person name="Pangilinan J."/>
            <person name="Paulsen I."/>
            <person name="Piegu B."/>
            <person name="Poliakov A."/>
            <person name="Robbens S."/>
            <person name="Schmutz J."/>
            <person name="Toulza E."/>
            <person name="Wyss T."/>
            <person name="Zelensky A."/>
            <person name="Zhou K."/>
            <person name="Armbrust E.V."/>
            <person name="Bhattacharya D."/>
            <person name="Goodenough U.W."/>
            <person name="Van de Peer Y."/>
            <person name="Grigoriev I.V."/>
        </authorList>
    </citation>
    <scope>NUCLEOTIDE SEQUENCE [LARGE SCALE GENOMIC DNA]</scope>
    <source>
        <strain evidence="8">RCC299 / NOUM17</strain>
    </source>
</reference>
<evidence type="ECO:0000256" key="3">
    <source>
        <dbReference type="ARBA" id="ARBA00022640"/>
    </source>
</evidence>
<feature type="region of interest" description="Disordered" evidence="6">
    <location>
        <begin position="93"/>
        <end position="118"/>
    </location>
</feature>
<keyword evidence="8" id="KW-1185">Reference proteome</keyword>
<dbReference type="GO" id="GO:2000904">
    <property type="term" value="P:regulation of starch metabolic process"/>
    <property type="evidence" value="ECO:0007669"/>
    <property type="project" value="TreeGrafter"/>
</dbReference>
<proteinExistence type="inferred from homology"/>
<evidence type="ECO:0000256" key="4">
    <source>
        <dbReference type="ARBA" id="ARBA00022946"/>
    </source>
</evidence>
<dbReference type="InParanoid" id="C1E8F0"/>
<feature type="compositionally biased region" description="Acidic residues" evidence="6">
    <location>
        <begin position="1"/>
        <end position="17"/>
    </location>
</feature>
<keyword evidence="2" id="KW-0150">Chloroplast</keyword>
<dbReference type="GO" id="GO:0005982">
    <property type="term" value="P:starch metabolic process"/>
    <property type="evidence" value="ECO:0007669"/>
    <property type="project" value="TreeGrafter"/>
</dbReference>
<dbReference type="OMA" id="WEYRATH"/>
<evidence type="ECO:0000313" key="8">
    <source>
        <dbReference type="Proteomes" id="UP000002009"/>
    </source>
</evidence>
<dbReference type="Proteomes" id="UP000002009">
    <property type="component" value="Chromosome 6"/>
</dbReference>
<dbReference type="PANTHER" id="PTHR34113:SF3">
    <property type="entry name" value="PROTEIN EARLY STARVATION 1, CHLOROPLASTIC"/>
    <property type="match status" value="1"/>
</dbReference>
<dbReference type="PANTHER" id="PTHR34113">
    <property type="entry name" value="INACTIVE PURPLE ACID PHOSPHATASE-LIKE PROTEIN"/>
    <property type="match status" value="1"/>
</dbReference>
<evidence type="ECO:0000313" key="7">
    <source>
        <dbReference type="EMBL" id="ACO64502.1"/>
    </source>
</evidence>
<feature type="compositionally biased region" description="Basic and acidic residues" evidence="6">
    <location>
        <begin position="255"/>
        <end position="266"/>
    </location>
</feature>